<name>A0A0M8ZTB1_9HYME</name>
<organism evidence="1 2">
    <name type="scientific">Melipona quadrifasciata</name>
    <dbReference type="NCBI Taxonomy" id="166423"/>
    <lineage>
        <taxon>Eukaryota</taxon>
        <taxon>Metazoa</taxon>
        <taxon>Ecdysozoa</taxon>
        <taxon>Arthropoda</taxon>
        <taxon>Hexapoda</taxon>
        <taxon>Insecta</taxon>
        <taxon>Pterygota</taxon>
        <taxon>Neoptera</taxon>
        <taxon>Endopterygota</taxon>
        <taxon>Hymenoptera</taxon>
        <taxon>Apocrita</taxon>
        <taxon>Aculeata</taxon>
        <taxon>Apoidea</taxon>
        <taxon>Anthophila</taxon>
        <taxon>Apidae</taxon>
        <taxon>Melipona</taxon>
    </lineage>
</organism>
<accession>A0A0M8ZTB1</accession>
<keyword evidence="2" id="KW-1185">Reference proteome</keyword>
<proteinExistence type="predicted"/>
<dbReference type="Proteomes" id="UP000053105">
    <property type="component" value="Unassembled WGS sequence"/>
</dbReference>
<dbReference type="AlphaFoldDB" id="A0A0M8ZTB1"/>
<reference evidence="1 2" key="1">
    <citation type="submission" date="2015-07" db="EMBL/GenBank/DDBJ databases">
        <title>The genome of Melipona quadrifasciata.</title>
        <authorList>
            <person name="Pan H."/>
            <person name="Kapheim K."/>
        </authorList>
    </citation>
    <scope>NUCLEOTIDE SEQUENCE [LARGE SCALE GENOMIC DNA]</scope>
    <source>
        <strain evidence="1">0111107301</strain>
        <tissue evidence="1">Whole body</tissue>
    </source>
</reference>
<gene>
    <name evidence="1" type="ORF">WN51_02583</name>
</gene>
<dbReference type="EMBL" id="KQ435859">
    <property type="protein sequence ID" value="KOX70527.1"/>
    <property type="molecule type" value="Genomic_DNA"/>
</dbReference>
<evidence type="ECO:0000313" key="1">
    <source>
        <dbReference type="EMBL" id="KOX70527.1"/>
    </source>
</evidence>
<sequence>MAVPDYGYLWWQGILHIPYMSHALLSIYNPWVRDCSNTPNTCLPFVQIPPLSRDNWTKRNFFQNGKWHILATSKGIGVVSGQTREASQYIRTKSIFSTAFVVNRCRFEGKQTRSTIDHPVPAIDRSTLLEGNLFCERLAATNAKTMPMVVISTEPLTSPSGTHVALDTLARKGSDYPNLLENRPAIIDEQNKLTTFVA</sequence>
<protein>
    <submittedName>
        <fullName evidence="1">Uncharacterized protein</fullName>
    </submittedName>
</protein>
<evidence type="ECO:0000313" key="2">
    <source>
        <dbReference type="Proteomes" id="UP000053105"/>
    </source>
</evidence>